<keyword evidence="3 7" id="KW-0732">Signal</keyword>
<feature type="signal peptide" evidence="7">
    <location>
        <begin position="1"/>
        <end position="25"/>
    </location>
</feature>
<comment type="similarity">
    <text evidence="2">Belongs to the SusD family.</text>
</comment>
<dbReference type="Pfam" id="PF07980">
    <property type="entry name" value="SusD_RagB"/>
    <property type="match status" value="1"/>
</dbReference>
<dbReference type="AlphaFoldDB" id="A0A1M5VIR5"/>
<evidence type="ECO:0000256" key="5">
    <source>
        <dbReference type="ARBA" id="ARBA00023237"/>
    </source>
</evidence>
<protein>
    <submittedName>
        <fullName evidence="10">Starch-binding associating with outer membrane</fullName>
    </submittedName>
</protein>
<dbReference type="EMBL" id="FQWQ01000004">
    <property type="protein sequence ID" value="SHH74964.1"/>
    <property type="molecule type" value="Genomic_DNA"/>
</dbReference>
<gene>
    <name evidence="10" type="ORF">SAMN04488109_5128</name>
</gene>
<dbReference type="STRING" id="947013.SAMN04488109_5128"/>
<dbReference type="InterPro" id="IPR033985">
    <property type="entry name" value="SusD-like_N"/>
</dbReference>
<feature type="domain" description="RagB/SusD" evidence="8">
    <location>
        <begin position="428"/>
        <end position="555"/>
    </location>
</feature>
<evidence type="ECO:0000256" key="1">
    <source>
        <dbReference type="ARBA" id="ARBA00004442"/>
    </source>
</evidence>
<accession>A0A1M5VIR5</accession>
<feature type="chain" id="PRO_5012206439" evidence="7">
    <location>
        <begin position="26"/>
        <end position="593"/>
    </location>
</feature>
<evidence type="ECO:0000256" key="3">
    <source>
        <dbReference type="ARBA" id="ARBA00022729"/>
    </source>
</evidence>
<evidence type="ECO:0000256" key="6">
    <source>
        <dbReference type="SAM" id="MobiDB-lite"/>
    </source>
</evidence>
<keyword evidence="5" id="KW-0998">Cell outer membrane</keyword>
<dbReference type="Proteomes" id="UP000184212">
    <property type="component" value="Unassembled WGS sequence"/>
</dbReference>
<feature type="domain" description="SusD-like N-terminal" evidence="9">
    <location>
        <begin position="91"/>
        <end position="223"/>
    </location>
</feature>
<evidence type="ECO:0000259" key="8">
    <source>
        <dbReference type="Pfam" id="PF07980"/>
    </source>
</evidence>
<evidence type="ECO:0000259" key="9">
    <source>
        <dbReference type="Pfam" id="PF14322"/>
    </source>
</evidence>
<dbReference type="PROSITE" id="PS51257">
    <property type="entry name" value="PROKAR_LIPOPROTEIN"/>
    <property type="match status" value="1"/>
</dbReference>
<comment type="subcellular location">
    <subcellularLocation>
        <location evidence="1">Cell outer membrane</location>
    </subcellularLocation>
</comment>
<dbReference type="GO" id="GO:0009279">
    <property type="term" value="C:cell outer membrane"/>
    <property type="evidence" value="ECO:0007669"/>
    <property type="project" value="UniProtKB-SubCell"/>
</dbReference>
<dbReference type="OrthoDB" id="9792139at2"/>
<sequence>MKSTVKLYITGFTAMVMLFSSCTHVLEEHPKDRLTPDYFQTPQGVTSGLTAAYSYFRFYYATQGGMNLSVFGTDEFTHGSELNNPPLNIYTGINSSNGDVAGPWNRAYPAINTCNGVIEYGEKSTALSDAQKTTLLAEAKFLRAQWYFILVQTYGAVTLDLGSGPLKFNVSPSNVASRAPIADVYDAIIKDASEAAQNLPDRPAAQGRVWKASALHLLAKAYLTRGWSSAAQASDFQNAYNAAKQLIDNKSTYGVDLLPDYADVHRQGNEYSKEALFQVDWIDNTQYNNNNAFGVTGDDGVRQNVSLFLFRCRYIDLPGMIRDVTNGRPFVRYKPTPWLLDNAFADKVNDSRYNKSFQTVWLANTAASIPVWTQADVDAGNVSADKLNKPKFNLGDTAAWMVPKHLEAQVTPLKDKKGYRVFLPTEVNGQNKFFPTLKKFDATQGRANNDPNIASVRPFMVYRFAETYLIAAEAAFKLGQVTDAANLINVVRTRAAANAGAITAMTANTEADLTAGGIDYILDERARELCGEQMRWFDLTRTGKLLDRVKAFNAQAGSGIQSFHTLRPIPQPQIDGSVDPSSSDSKYPQNGGY</sequence>
<proteinExistence type="inferred from homology"/>
<reference evidence="10 11" key="1">
    <citation type="submission" date="2016-11" db="EMBL/GenBank/DDBJ databases">
        <authorList>
            <person name="Jaros S."/>
            <person name="Januszkiewicz K."/>
            <person name="Wedrychowicz H."/>
        </authorList>
    </citation>
    <scope>NUCLEOTIDE SEQUENCE [LARGE SCALE GENOMIC DNA]</scope>
    <source>
        <strain evidence="10 11">DSM 24574</strain>
    </source>
</reference>
<keyword evidence="4" id="KW-0472">Membrane</keyword>
<organism evidence="10 11">
    <name type="scientific">Chryseolinea serpens</name>
    <dbReference type="NCBI Taxonomy" id="947013"/>
    <lineage>
        <taxon>Bacteria</taxon>
        <taxon>Pseudomonadati</taxon>
        <taxon>Bacteroidota</taxon>
        <taxon>Cytophagia</taxon>
        <taxon>Cytophagales</taxon>
        <taxon>Fulvivirgaceae</taxon>
        <taxon>Chryseolinea</taxon>
    </lineage>
</organism>
<dbReference type="RefSeq" id="WP_073140190.1">
    <property type="nucleotide sequence ID" value="NZ_FQWQ01000004.1"/>
</dbReference>
<evidence type="ECO:0000256" key="2">
    <source>
        <dbReference type="ARBA" id="ARBA00006275"/>
    </source>
</evidence>
<dbReference type="InterPro" id="IPR011990">
    <property type="entry name" value="TPR-like_helical_dom_sf"/>
</dbReference>
<evidence type="ECO:0000256" key="4">
    <source>
        <dbReference type="ARBA" id="ARBA00023136"/>
    </source>
</evidence>
<keyword evidence="11" id="KW-1185">Reference proteome</keyword>
<dbReference type="Pfam" id="PF14322">
    <property type="entry name" value="SusD-like_3"/>
    <property type="match status" value="1"/>
</dbReference>
<feature type="compositionally biased region" description="Polar residues" evidence="6">
    <location>
        <begin position="579"/>
        <end position="593"/>
    </location>
</feature>
<evidence type="ECO:0000313" key="11">
    <source>
        <dbReference type="Proteomes" id="UP000184212"/>
    </source>
</evidence>
<feature type="region of interest" description="Disordered" evidence="6">
    <location>
        <begin position="565"/>
        <end position="593"/>
    </location>
</feature>
<name>A0A1M5VIR5_9BACT</name>
<evidence type="ECO:0000313" key="10">
    <source>
        <dbReference type="EMBL" id="SHH74964.1"/>
    </source>
</evidence>
<dbReference type="Gene3D" id="1.25.40.390">
    <property type="match status" value="1"/>
</dbReference>
<evidence type="ECO:0000256" key="7">
    <source>
        <dbReference type="SAM" id="SignalP"/>
    </source>
</evidence>
<dbReference type="InterPro" id="IPR012944">
    <property type="entry name" value="SusD_RagB_dom"/>
</dbReference>
<dbReference type="SUPFAM" id="SSF48452">
    <property type="entry name" value="TPR-like"/>
    <property type="match status" value="1"/>
</dbReference>